<organism evidence="1 2">
    <name type="scientific">Pluteus cervinus</name>
    <dbReference type="NCBI Taxonomy" id="181527"/>
    <lineage>
        <taxon>Eukaryota</taxon>
        <taxon>Fungi</taxon>
        <taxon>Dikarya</taxon>
        <taxon>Basidiomycota</taxon>
        <taxon>Agaricomycotina</taxon>
        <taxon>Agaricomycetes</taxon>
        <taxon>Agaricomycetidae</taxon>
        <taxon>Agaricales</taxon>
        <taxon>Pluteineae</taxon>
        <taxon>Pluteaceae</taxon>
        <taxon>Pluteus</taxon>
    </lineage>
</organism>
<gene>
    <name evidence="1" type="ORF">BDN72DRAFT_912000</name>
</gene>
<dbReference type="EMBL" id="ML208360">
    <property type="protein sequence ID" value="TFK68080.1"/>
    <property type="molecule type" value="Genomic_DNA"/>
</dbReference>
<evidence type="ECO:0000313" key="2">
    <source>
        <dbReference type="Proteomes" id="UP000308600"/>
    </source>
</evidence>
<keyword evidence="2" id="KW-1185">Reference proteome</keyword>
<dbReference type="Proteomes" id="UP000308600">
    <property type="component" value="Unassembled WGS sequence"/>
</dbReference>
<accession>A0ACD3AQK9</accession>
<evidence type="ECO:0000313" key="1">
    <source>
        <dbReference type="EMBL" id="TFK68080.1"/>
    </source>
</evidence>
<proteinExistence type="predicted"/>
<protein>
    <submittedName>
        <fullName evidence="1">Uncharacterized protein</fullName>
    </submittedName>
</protein>
<sequence>MTNSQKVFTDKTNEFRKFLAATMPRISRTPKGWMLESKLSAEKYWAFLASCSRKWMGELEAEDLELGITLRYEGFEERSVMRNAYRSATWLGSLFKRVRPFWKVVPICMGHSALDSSVRRQCRVDIRVHKSPPPLRLLPRLGIIYHTRDIRRSK</sequence>
<name>A0ACD3AQK9_9AGAR</name>
<reference evidence="1 2" key="1">
    <citation type="journal article" date="2019" name="Nat. Ecol. Evol.">
        <title>Megaphylogeny resolves global patterns of mushroom evolution.</title>
        <authorList>
            <person name="Varga T."/>
            <person name="Krizsan K."/>
            <person name="Foldi C."/>
            <person name="Dima B."/>
            <person name="Sanchez-Garcia M."/>
            <person name="Sanchez-Ramirez S."/>
            <person name="Szollosi G.J."/>
            <person name="Szarkandi J.G."/>
            <person name="Papp V."/>
            <person name="Albert L."/>
            <person name="Andreopoulos W."/>
            <person name="Angelini C."/>
            <person name="Antonin V."/>
            <person name="Barry K.W."/>
            <person name="Bougher N.L."/>
            <person name="Buchanan P."/>
            <person name="Buyck B."/>
            <person name="Bense V."/>
            <person name="Catcheside P."/>
            <person name="Chovatia M."/>
            <person name="Cooper J."/>
            <person name="Damon W."/>
            <person name="Desjardin D."/>
            <person name="Finy P."/>
            <person name="Geml J."/>
            <person name="Haridas S."/>
            <person name="Hughes K."/>
            <person name="Justo A."/>
            <person name="Karasinski D."/>
            <person name="Kautmanova I."/>
            <person name="Kiss B."/>
            <person name="Kocsube S."/>
            <person name="Kotiranta H."/>
            <person name="LaButti K.M."/>
            <person name="Lechner B.E."/>
            <person name="Liimatainen K."/>
            <person name="Lipzen A."/>
            <person name="Lukacs Z."/>
            <person name="Mihaltcheva S."/>
            <person name="Morgado L.N."/>
            <person name="Niskanen T."/>
            <person name="Noordeloos M.E."/>
            <person name="Ohm R.A."/>
            <person name="Ortiz-Santana B."/>
            <person name="Ovrebo C."/>
            <person name="Racz N."/>
            <person name="Riley R."/>
            <person name="Savchenko A."/>
            <person name="Shiryaev A."/>
            <person name="Soop K."/>
            <person name="Spirin V."/>
            <person name="Szebenyi C."/>
            <person name="Tomsovsky M."/>
            <person name="Tulloss R.E."/>
            <person name="Uehling J."/>
            <person name="Grigoriev I.V."/>
            <person name="Vagvolgyi C."/>
            <person name="Papp T."/>
            <person name="Martin F.M."/>
            <person name="Miettinen O."/>
            <person name="Hibbett D.S."/>
            <person name="Nagy L.G."/>
        </authorList>
    </citation>
    <scope>NUCLEOTIDE SEQUENCE [LARGE SCALE GENOMIC DNA]</scope>
    <source>
        <strain evidence="1 2">NL-1719</strain>
    </source>
</reference>